<evidence type="ECO:0000256" key="5">
    <source>
        <dbReference type="SAM" id="Phobius"/>
    </source>
</evidence>
<dbReference type="Pfam" id="PF04191">
    <property type="entry name" value="PEMT"/>
    <property type="match status" value="1"/>
</dbReference>
<feature type="transmembrane region" description="Helical" evidence="5">
    <location>
        <begin position="67"/>
        <end position="91"/>
    </location>
</feature>
<evidence type="ECO:0000256" key="1">
    <source>
        <dbReference type="ARBA" id="ARBA00004127"/>
    </source>
</evidence>
<keyword evidence="3 5" id="KW-1133">Transmembrane helix</keyword>
<protein>
    <submittedName>
        <fullName evidence="6">Protein-S-isoprenylcysteine O-methyltransferase Ste14</fullName>
    </submittedName>
</protein>
<keyword evidence="4 5" id="KW-0472">Membrane</keyword>
<dbReference type="InterPro" id="IPR007318">
    <property type="entry name" value="Phopholipid_MeTrfase"/>
</dbReference>
<feature type="transmembrane region" description="Helical" evidence="5">
    <location>
        <begin position="42"/>
        <end position="60"/>
    </location>
</feature>
<sequence>MNAFILLIPLILIRYGLPYFLDKKALVRAAHYPPFDNDKKIFLSLYQLATIVLLIIPFFLKIQPVSAITYVGYGIYGLGILILILSTINFAKPNSNNLNTNGLYRFSRNPMYVGYFVYFLGCALITHSILMFVVLVIFQVSCHWLILAEEKWCLNHFGDEYRNYMKSVRRYL</sequence>
<gene>
    <name evidence="6" type="ORF">J2S15_002140</name>
</gene>
<dbReference type="PANTHER" id="PTHR43847:SF1">
    <property type="entry name" value="BLL3993 PROTEIN"/>
    <property type="match status" value="1"/>
</dbReference>
<evidence type="ECO:0000313" key="7">
    <source>
        <dbReference type="Proteomes" id="UP001230220"/>
    </source>
</evidence>
<evidence type="ECO:0000256" key="2">
    <source>
        <dbReference type="ARBA" id="ARBA00022692"/>
    </source>
</evidence>
<dbReference type="InterPro" id="IPR052527">
    <property type="entry name" value="Metal_cation-efflux_comp"/>
</dbReference>
<proteinExistence type="predicted"/>
<evidence type="ECO:0000256" key="3">
    <source>
        <dbReference type="ARBA" id="ARBA00022989"/>
    </source>
</evidence>
<dbReference type="EMBL" id="JAUSUR010000003">
    <property type="protein sequence ID" value="MDQ0361393.1"/>
    <property type="molecule type" value="Genomic_DNA"/>
</dbReference>
<feature type="transmembrane region" description="Helical" evidence="5">
    <location>
        <begin position="111"/>
        <end position="138"/>
    </location>
</feature>
<comment type="caution">
    <text evidence="6">The sequence shown here is derived from an EMBL/GenBank/DDBJ whole genome shotgun (WGS) entry which is preliminary data.</text>
</comment>
<evidence type="ECO:0000313" key="6">
    <source>
        <dbReference type="EMBL" id="MDQ0361393.1"/>
    </source>
</evidence>
<comment type="subcellular location">
    <subcellularLocation>
        <location evidence="1">Endomembrane system</location>
        <topology evidence="1">Multi-pass membrane protein</topology>
    </subcellularLocation>
</comment>
<organism evidence="6 7">
    <name type="scientific">Breznakia pachnodae</name>
    <dbReference type="NCBI Taxonomy" id="265178"/>
    <lineage>
        <taxon>Bacteria</taxon>
        <taxon>Bacillati</taxon>
        <taxon>Bacillota</taxon>
        <taxon>Erysipelotrichia</taxon>
        <taxon>Erysipelotrichales</taxon>
        <taxon>Erysipelotrichaceae</taxon>
        <taxon>Breznakia</taxon>
    </lineage>
</organism>
<dbReference type="RefSeq" id="WP_307408076.1">
    <property type="nucleotide sequence ID" value="NZ_JAUSUR010000003.1"/>
</dbReference>
<keyword evidence="2 5" id="KW-0812">Transmembrane</keyword>
<evidence type="ECO:0000256" key="4">
    <source>
        <dbReference type="ARBA" id="ARBA00023136"/>
    </source>
</evidence>
<accession>A0ABU0E3C1</accession>
<dbReference type="PANTHER" id="PTHR43847">
    <property type="entry name" value="BLL3993 PROTEIN"/>
    <property type="match status" value="1"/>
</dbReference>
<dbReference type="Gene3D" id="1.20.120.1630">
    <property type="match status" value="1"/>
</dbReference>
<dbReference type="Proteomes" id="UP001230220">
    <property type="component" value="Unassembled WGS sequence"/>
</dbReference>
<reference evidence="6 7" key="1">
    <citation type="submission" date="2023-07" db="EMBL/GenBank/DDBJ databases">
        <title>Genomic Encyclopedia of Type Strains, Phase IV (KMG-IV): sequencing the most valuable type-strain genomes for metagenomic binning, comparative biology and taxonomic classification.</title>
        <authorList>
            <person name="Goeker M."/>
        </authorList>
    </citation>
    <scope>NUCLEOTIDE SEQUENCE [LARGE SCALE GENOMIC DNA]</scope>
    <source>
        <strain evidence="6 7">DSM 16784</strain>
    </source>
</reference>
<name>A0ABU0E3C1_9FIRM</name>
<keyword evidence="7" id="KW-1185">Reference proteome</keyword>